<gene>
    <name evidence="1" type="ORF">ACFOE0_04865</name>
</gene>
<name>A0ABV7G7N1_9GAMM</name>
<dbReference type="EMBL" id="JBHRTD010000006">
    <property type="protein sequence ID" value="MFC3137519.1"/>
    <property type="molecule type" value="Genomic_DNA"/>
</dbReference>
<sequence>MSTQTLTQMLEAILSKYQGLALGAKDNQKLLASVLALEAIEAQGVEAQLEGEPHLLLKVSCAGSEPAAQVGIWVDCGVSRAYQASYKLLPADIEIDDWQTVEVPLLDEHRIALMCMQSAHFDHCY</sequence>
<keyword evidence="2" id="KW-1185">Reference proteome</keyword>
<dbReference type="Proteomes" id="UP001595621">
    <property type="component" value="Unassembled WGS sequence"/>
</dbReference>
<proteinExistence type="predicted"/>
<evidence type="ECO:0000313" key="1">
    <source>
        <dbReference type="EMBL" id="MFC3137519.1"/>
    </source>
</evidence>
<organism evidence="1 2">
    <name type="scientific">Shewanella submarina</name>
    <dbReference type="NCBI Taxonomy" id="2016376"/>
    <lineage>
        <taxon>Bacteria</taxon>
        <taxon>Pseudomonadati</taxon>
        <taxon>Pseudomonadota</taxon>
        <taxon>Gammaproteobacteria</taxon>
        <taxon>Alteromonadales</taxon>
        <taxon>Shewanellaceae</taxon>
        <taxon>Shewanella</taxon>
    </lineage>
</organism>
<dbReference type="RefSeq" id="WP_248935217.1">
    <property type="nucleotide sequence ID" value="NZ_JAKILF010000002.1"/>
</dbReference>
<comment type="caution">
    <text evidence="1">The sequence shown here is derived from an EMBL/GenBank/DDBJ whole genome shotgun (WGS) entry which is preliminary data.</text>
</comment>
<evidence type="ECO:0000313" key="2">
    <source>
        <dbReference type="Proteomes" id="UP001595621"/>
    </source>
</evidence>
<accession>A0ABV7G7N1</accession>
<protein>
    <submittedName>
        <fullName evidence="1">Uncharacterized protein</fullName>
    </submittedName>
</protein>
<reference evidence="2" key="1">
    <citation type="journal article" date="2019" name="Int. J. Syst. Evol. Microbiol.">
        <title>The Global Catalogue of Microorganisms (GCM) 10K type strain sequencing project: providing services to taxonomists for standard genome sequencing and annotation.</title>
        <authorList>
            <consortium name="The Broad Institute Genomics Platform"/>
            <consortium name="The Broad Institute Genome Sequencing Center for Infectious Disease"/>
            <person name="Wu L."/>
            <person name="Ma J."/>
        </authorList>
    </citation>
    <scope>NUCLEOTIDE SEQUENCE [LARGE SCALE GENOMIC DNA]</scope>
    <source>
        <strain evidence="2">KCTC 52277</strain>
    </source>
</reference>